<gene>
    <name evidence="2" type="ORF">H9L13_06015</name>
</gene>
<feature type="chain" id="PRO_5028906911" evidence="1">
    <location>
        <begin position="24"/>
        <end position="225"/>
    </location>
</feature>
<evidence type="ECO:0000313" key="2">
    <source>
        <dbReference type="EMBL" id="QNN68410.1"/>
    </source>
</evidence>
<name>A0A7G9SKN5_9SPHN</name>
<sequence>MRSKLWLVGTAAAVALSSTAAMASVVVVRSLGPSAKAYPPGKTLPESASISLKGGDVVTLLGPSSAQTLRGPGNFNAKSVTLASAAGKRGRFGALRTADVVRNPSIWDLDVTQSGKMCVTKGGKLNLWRPDAQAAAKLNIRSADGKVQAVDFAPGKTAIAWPAAMPLADAEYQIEWPSSGEKSSVQFITVTNAPADMVGAAQVLIEKGCQNQLELLVESASKGPK</sequence>
<accession>A0A7G9SKN5</accession>
<keyword evidence="1" id="KW-0732">Signal</keyword>
<dbReference type="KEGG" id="slut:H9L13_06015"/>
<reference evidence="2 3" key="1">
    <citation type="submission" date="2020-08" db="EMBL/GenBank/DDBJ databases">
        <title>Genome sequence of Sphingomonas lutea KCTC 23642T.</title>
        <authorList>
            <person name="Hyun D.-W."/>
            <person name="Bae J.-W."/>
        </authorList>
    </citation>
    <scope>NUCLEOTIDE SEQUENCE [LARGE SCALE GENOMIC DNA]</scope>
    <source>
        <strain evidence="2 3">KCTC 23642</strain>
    </source>
</reference>
<protein>
    <submittedName>
        <fullName evidence="2">Uncharacterized protein</fullName>
    </submittedName>
</protein>
<evidence type="ECO:0000256" key="1">
    <source>
        <dbReference type="SAM" id="SignalP"/>
    </source>
</evidence>
<proteinExistence type="predicted"/>
<dbReference type="EMBL" id="CP060718">
    <property type="protein sequence ID" value="QNN68410.1"/>
    <property type="molecule type" value="Genomic_DNA"/>
</dbReference>
<dbReference type="Proteomes" id="UP000515971">
    <property type="component" value="Chromosome"/>
</dbReference>
<keyword evidence="3" id="KW-1185">Reference proteome</keyword>
<dbReference type="AlphaFoldDB" id="A0A7G9SKN5"/>
<evidence type="ECO:0000313" key="3">
    <source>
        <dbReference type="Proteomes" id="UP000515971"/>
    </source>
</evidence>
<feature type="signal peptide" evidence="1">
    <location>
        <begin position="1"/>
        <end position="23"/>
    </location>
</feature>
<organism evidence="2 3">
    <name type="scientific">Sphingomonas lutea</name>
    <dbReference type="NCBI Taxonomy" id="1045317"/>
    <lineage>
        <taxon>Bacteria</taxon>
        <taxon>Pseudomonadati</taxon>
        <taxon>Pseudomonadota</taxon>
        <taxon>Alphaproteobacteria</taxon>
        <taxon>Sphingomonadales</taxon>
        <taxon>Sphingomonadaceae</taxon>
        <taxon>Sphingomonas</taxon>
    </lineage>
</organism>
<dbReference type="RefSeq" id="WP_187539900.1">
    <property type="nucleotide sequence ID" value="NZ_BAABJT010000001.1"/>
</dbReference>